<dbReference type="OrthoDB" id="4466770at2"/>
<protein>
    <submittedName>
        <fullName evidence="1">Uncharacterized protein</fullName>
    </submittedName>
</protein>
<organism evidence="1 2">
    <name type="scientific">Mycobacterium heckeshornense</name>
    <dbReference type="NCBI Taxonomy" id="110505"/>
    <lineage>
        <taxon>Bacteria</taxon>
        <taxon>Bacillati</taxon>
        <taxon>Actinomycetota</taxon>
        <taxon>Actinomycetes</taxon>
        <taxon>Mycobacteriales</taxon>
        <taxon>Mycobacteriaceae</taxon>
        <taxon>Mycobacterium</taxon>
    </lineage>
</organism>
<evidence type="ECO:0000313" key="2">
    <source>
        <dbReference type="Proteomes" id="UP000595446"/>
    </source>
</evidence>
<reference evidence="1 2" key="1">
    <citation type="submission" date="2020-12" db="EMBL/GenBank/DDBJ databases">
        <title>Complete genome sequence of Mycobacterium heckeshornense JCM 15655T, closely related to a pathogenic non-tuberculous mycobacterial species Mycobacterium xenopi.</title>
        <authorList>
            <person name="Yoshida M."/>
            <person name="Fukano H."/>
            <person name="Asakura T."/>
            <person name="Suzuki M."/>
            <person name="Hoshino Y."/>
        </authorList>
    </citation>
    <scope>NUCLEOTIDE SEQUENCE [LARGE SCALE GENOMIC DNA]</scope>
    <source>
        <strain evidence="1 2">JCM 15655</strain>
    </source>
</reference>
<proteinExistence type="predicted"/>
<gene>
    <name evidence="1" type="ORF">MHEC_36830</name>
</gene>
<name>A0A2G8B5U6_9MYCO</name>
<dbReference type="Proteomes" id="UP000595446">
    <property type="component" value="Chromosome"/>
</dbReference>
<dbReference type="RefSeq" id="WP_048891244.1">
    <property type="nucleotide sequence ID" value="NZ_AP024237.1"/>
</dbReference>
<dbReference type="AlphaFoldDB" id="A0A2G8B5U6"/>
<keyword evidence="2" id="KW-1185">Reference proteome</keyword>
<sequence>MNDYRRPSDARRAGARILDTAEGVLVALRRCRLDRAFVEIMQTAKQNNVDPVGLADALVALAEDQVGVDVDDAAAAVALSTWGYLFSADQRVGAAADLNTFAGEDA</sequence>
<accession>A0A2G8B5U6</accession>
<evidence type="ECO:0000313" key="1">
    <source>
        <dbReference type="EMBL" id="BCO37250.1"/>
    </source>
</evidence>
<dbReference type="STRING" id="110505.ACT16_09595"/>
<dbReference type="EMBL" id="AP024237">
    <property type="protein sequence ID" value="BCO37250.1"/>
    <property type="molecule type" value="Genomic_DNA"/>
</dbReference>